<proteinExistence type="inferred from homology"/>
<evidence type="ECO:0000256" key="5">
    <source>
        <dbReference type="ARBA" id="ARBA00023458"/>
    </source>
</evidence>
<evidence type="ECO:0000256" key="6">
    <source>
        <dbReference type="HAMAP-Rule" id="MF_02207"/>
    </source>
</evidence>
<keyword evidence="4 6" id="KW-0133">Cell shape</keyword>
<accession>A0A1G6P111</accession>
<keyword evidence="2 6" id="KW-0547">Nucleotide-binding</keyword>
<comment type="function">
    <text evidence="6">Forms membrane-associated dynamic filaments that are essential for cell shape determination. Acts by regulating cell wall synthesis and cell elongation, and thus cell shape. A feedback loop between cell geometry and MreB localization may maintain elongated cell shape by targeting cell wall growth to regions of negative cell wall curvature.</text>
</comment>
<dbReference type="HAMAP" id="MF_02207">
    <property type="entry name" value="MreB"/>
    <property type="match status" value="1"/>
</dbReference>
<dbReference type="Gene3D" id="3.30.420.40">
    <property type="match status" value="3"/>
</dbReference>
<dbReference type="Proteomes" id="UP000199411">
    <property type="component" value="Unassembled WGS sequence"/>
</dbReference>
<sequence length="347" mass="36761">MTSLLGKLINYFSNDIAIDLGTANTVVYANGKGIILNEPSVVAVKKESNGVEKVLAVGKEAKEMVGRTPGNITAIRPMKDGVIADFEIAERMIRYFIKKSKNSRTIFKPRIIIAVPHGITQVEKKAVKDAANDAGAREVYLIEEPMSAAIGAGLPVQEAIGSMIVDIGGGTTEVAVISLGGIVNSVSIKCGGDKLDAAIASYIKKKYSLLIGESSAENIKINYGSAYPQENDSQKISIKGIDLITGIPTSIEITVEEIRDAIKEPIQLIVNAVKDALEQTPPELASDIVDNGITLTGGGSQIKGLDTLISKETGLSVKVFEQPLLAVVLGAGKVLENLDFLSEVTIE</sequence>
<evidence type="ECO:0000313" key="7">
    <source>
        <dbReference type="EMBL" id="SDC73137.1"/>
    </source>
</evidence>
<dbReference type="EMBL" id="FMYU01000008">
    <property type="protein sequence ID" value="SDC73137.1"/>
    <property type="molecule type" value="Genomic_DNA"/>
</dbReference>
<evidence type="ECO:0000313" key="8">
    <source>
        <dbReference type="Proteomes" id="UP000199411"/>
    </source>
</evidence>
<dbReference type="CDD" id="cd10225">
    <property type="entry name" value="ASKHA_NBD_MreB-like"/>
    <property type="match status" value="1"/>
</dbReference>
<evidence type="ECO:0000256" key="4">
    <source>
        <dbReference type="ARBA" id="ARBA00022960"/>
    </source>
</evidence>
<comment type="caution">
    <text evidence="6">Lacks conserved residue(s) required for the propagation of feature annotation.</text>
</comment>
<dbReference type="PRINTS" id="PR01652">
    <property type="entry name" value="SHAPEPROTEIN"/>
</dbReference>
<dbReference type="SUPFAM" id="SSF53067">
    <property type="entry name" value="Actin-like ATPase domain"/>
    <property type="match status" value="2"/>
</dbReference>
<dbReference type="OrthoDB" id="9768127at2"/>
<protein>
    <recommendedName>
        <fullName evidence="6">Cell shape-determining protein MreB</fullName>
    </recommendedName>
</protein>
<gene>
    <name evidence="6" type="primary">mreB</name>
    <name evidence="7" type="ORF">SAMN05660835_01278</name>
</gene>
<dbReference type="InterPro" id="IPR056546">
    <property type="entry name" value="MreB_MamK-like"/>
</dbReference>
<feature type="binding site" evidence="6">
    <location>
        <begin position="169"/>
        <end position="171"/>
    </location>
    <ligand>
        <name>ATP</name>
        <dbReference type="ChEBI" id="CHEBI:30616"/>
    </ligand>
</feature>
<dbReference type="GO" id="GO:0008360">
    <property type="term" value="P:regulation of cell shape"/>
    <property type="evidence" value="ECO:0007669"/>
    <property type="project" value="UniProtKB-UniRule"/>
</dbReference>
<comment type="subunit">
    <text evidence="6">Forms polymers.</text>
</comment>
<evidence type="ECO:0000256" key="3">
    <source>
        <dbReference type="ARBA" id="ARBA00022840"/>
    </source>
</evidence>
<dbReference type="GO" id="GO:0000902">
    <property type="term" value="P:cell morphogenesis"/>
    <property type="evidence" value="ECO:0007669"/>
    <property type="project" value="InterPro"/>
</dbReference>
<dbReference type="Pfam" id="PF06723">
    <property type="entry name" value="MreB_Mbl"/>
    <property type="match status" value="1"/>
</dbReference>
<dbReference type="InterPro" id="IPR004753">
    <property type="entry name" value="MreB"/>
</dbReference>
<name>A0A1G6P111_9BACT</name>
<dbReference type="NCBIfam" id="NF010539">
    <property type="entry name" value="PRK13927.1"/>
    <property type="match status" value="1"/>
</dbReference>
<feature type="binding site" evidence="6">
    <location>
        <begin position="217"/>
        <end position="220"/>
    </location>
    <ligand>
        <name>ATP</name>
        <dbReference type="ChEBI" id="CHEBI:30616"/>
    </ligand>
</feature>
<keyword evidence="3 6" id="KW-0067">ATP-binding</keyword>
<comment type="subcellular location">
    <subcellularLocation>
        <location evidence="6">Cytoplasm</location>
    </subcellularLocation>
    <text evidence="6">Membrane-associated.</text>
</comment>
<dbReference type="RefSeq" id="WP_025391312.1">
    <property type="nucleotide sequence ID" value="NZ_FMYU01000008.1"/>
</dbReference>
<dbReference type="PANTHER" id="PTHR42749:SF1">
    <property type="entry name" value="CELL SHAPE-DETERMINING PROTEIN MREB"/>
    <property type="match status" value="1"/>
</dbReference>
<organism evidence="7 8">
    <name type="scientific">Desulfurella multipotens</name>
    <dbReference type="NCBI Taxonomy" id="79269"/>
    <lineage>
        <taxon>Bacteria</taxon>
        <taxon>Pseudomonadati</taxon>
        <taxon>Campylobacterota</taxon>
        <taxon>Desulfurellia</taxon>
        <taxon>Desulfurellales</taxon>
        <taxon>Desulfurellaceae</taxon>
        <taxon>Desulfurella</taxon>
    </lineage>
</organism>
<dbReference type="InterPro" id="IPR043129">
    <property type="entry name" value="ATPase_NBD"/>
</dbReference>
<dbReference type="NCBIfam" id="TIGR00904">
    <property type="entry name" value="mreB"/>
    <property type="match status" value="1"/>
</dbReference>
<feature type="binding site" evidence="6">
    <location>
        <begin position="22"/>
        <end position="24"/>
    </location>
    <ligand>
        <name>ATP</name>
        <dbReference type="ChEBI" id="CHEBI:30616"/>
    </ligand>
</feature>
<keyword evidence="8" id="KW-1185">Reference proteome</keyword>
<reference evidence="8" key="1">
    <citation type="submission" date="2016-10" db="EMBL/GenBank/DDBJ databases">
        <authorList>
            <person name="Varghese N."/>
            <person name="Submissions S."/>
        </authorList>
    </citation>
    <scope>NUCLEOTIDE SEQUENCE [LARGE SCALE GENOMIC DNA]</scope>
    <source>
        <strain evidence="8">DSM 8415</strain>
    </source>
</reference>
<evidence type="ECO:0000256" key="2">
    <source>
        <dbReference type="ARBA" id="ARBA00022741"/>
    </source>
</evidence>
<keyword evidence="1 6" id="KW-0963">Cytoplasm</keyword>
<dbReference type="GO" id="GO:0005737">
    <property type="term" value="C:cytoplasm"/>
    <property type="evidence" value="ECO:0007669"/>
    <property type="project" value="UniProtKB-SubCell"/>
</dbReference>
<comment type="similarity">
    <text evidence="5 6">Belongs to the FtsA/MreB family.</text>
</comment>
<dbReference type="PANTHER" id="PTHR42749">
    <property type="entry name" value="CELL SHAPE-DETERMINING PROTEIN MREB"/>
    <property type="match status" value="1"/>
</dbReference>
<dbReference type="AlphaFoldDB" id="A0A1G6P111"/>
<evidence type="ECO:0000256" key="1">
    <source>
        <dbReference type="ARBA" id="ARBA00022490"/>
    </source>
</evidence>
<dbReference type="GO" id="GO:0005524">
    <property type="term" value="F:ATP binding"/>
    <property type="evidence" value="ECO:0007669"/>
    <property type="project" value="UniProtKB-KW"/>
</dbReference>